<dbReference type="Gene3D" id="3.40.50.1820">
    <property type="entry name" value="alpha/beta hydrolase"/>
    <property type="match status" value="1"/>
</dbReference>
<dbReference type="FunCoup" id="O16189">
    <property type="interactions" value="29"/>
</dbReference>
<dbReference type="InParanoid" id="O16189"/>
<evidence type="ECO:0000256" key="1">
    <source>
        <dbReference type="SAM" id="SignalP"/>
    </source>
</evidence>
<dbReference type="EMBL" id="BX284605">
    <property type="protein sequence ID" value="CCD69965.1"/>
    <property type="molecule type" value="Genomic_DNA"/>
</dbReference>
<dbReference type="CDD" id="cd00519">
    <property type="entry name" value="Lipase_3"/>
    <property type="match status" value="1"/>
</dbReference>
<dbReference type="GeneID" id="184913"/>
<dbReference type="Pfam" id="PF01764">
    <property type="entry name" value="Lipase_3"/>
    <property type="match status" value="1"/>
</dbReference>
<dbReference type="OrthoDB" id="5821984at2759"/>
<dbReference type="UCSC" id="F25A2.1">
    <property type="organism name" value="c. elegans"/>
</dbReference>
<dbReference type="InterPro" id="IPR002921">
    <property type="entry name" value="Fungal_lipase-type"/>
</dbReference>
<organism evidence="3 4">
    <name type="scientific">Caenorhabditis elegans</name>
    <dbReference type="NCBI Taxonomy" id="6239"/>
    <lineage>
        <taxon>Eukaryota</taxon>
        <taxon>Metazoa</taxon>
        <taxon>Ecdysozoa</taxon>
        <taxon>Nematoda</taxon>
        <taxon>Chromadorea</taxon>
        <taxon>Rhabditida</taxon>
        <taxon>Rhabditina</taxon>
        <taxon>Rhabditomorpha</taxon>
        <taxon>Rhabditoidea</taxon>
        <taxon>Rhabditidae</taxon>
        <taxon>Peloderinae</taxon>
        <taxon>Caenorhabditis</taxon>
    </lineage>
</organism>
<dbReference type="Proteomes" id="UP000001940">
    <property type="component" value="Chromosome V"/>
</dbReference>
<feature type="domain" description="Fungal lipase-type" evidence="2">
    <location>
        <begin position="84"/>
        <end position="220"/>
    </location>
</feature>
<evidence type="ECO:0000313" key="5">
    <source>
        <dbReference type="WormBase" id="F25A2.1"/>
    </source>
</evidence>
<dbReference type="PhylomeDB" id="O16189"/>
<accession>G4S710</accession>
<reference evidence="3 4" key="1">
    <citation type="journal article" date="1998" name="Science">
        <title>Genome sequence of the nematode C. elegans: a platform for investigating biology.</title>
        <authorList>
            <consortium name="The C. elegans sequencing consortium"/>
            <person name="Sulson J.E."/>
            <person name="Waterston R."/>
        </authorList>
    </citation>
    <scope>NUCLEOTIDE SEQUENCE [LARGE SCALE GENOMIC DNA]</scope>
    <source>
        <strain evidence="3 4">Bristol N2</strain>
    </source>
</reference>
<dbReference type="RefSeq" id="NP_503390.2">
    <property type="nucleotide sequence ID" value="NM_070989.3"/>
</dbReference>
<dbReference type="CTD" id="184913"/>
<dbReference type="SUPFAM" id="SSF53474">
    <property type="entry name" value="alpha/beta-Hydrolases"/>
    <property type="match status" value="1"/>
</dbReference>
<dbReference type="eggNOG" id="KOG4569">
    <property type="taxonomic scope" value="Eukaryota"/>
</dbReference>
<dbReference type="Bgee" id="WBGene00017764">
    <property type="expression patterns" value="Expressed in adult organism and 1 other cell type or tissue"/>
</dbReference>
<dbReference type="AlphaFoldDB" id="O16189"/>
<keyword evidence="1" id="KW-0732">Signal</keyword>
<dbReference type="InterPro" id="IPR029058">
    <property type="entry name" value="AB_hydrolase_fold"/>
</dbReference>
<dbReference type="SMR" id="O16189"/>
<accession>O16189</accession>
<dbReference type="HOGENOM" id="CLU_032957_0_1_1"/>
<evidence type="ECO:0000313" key="4">
    <source>
        <dbReference type="Proteomes" id="UP000001940"/>
    </source>
</evidence>
<protein>
    <submittedName>
        <fullName evidence="3">Fungal lipase-type domain-containing protein</fullName>
    </submittedName>
</protein>
<evidence type="ECO:0000259" key="2">
    <source>
        <dbReference type="Pfam" id="PF01764"/>
    </source>
</evidence>
<dbReference type="ESTHER" id="caeel-F25A2.1">
    <property type="family name" value="Lipase_3"/>
</dbReference>
<keyword evidence="4" id="KW-1185">Reference proteome</keyword>
<dbReference type="GO" id="GO:0006629">
    <property type="term" value="P:lipid metabolic process"/>
    <property type="evidence" value="ECO:0007669"/>
    <property type="project" value="InterPro"/>
</dbReference>
<proteinExistence type="predicted"/>
<evidence type="ECO:0000313" key="3">
    <source>
        <dbReference type="EMBL" id="CCD69965.1"/>
    </source>
</evidence>
<dbReference type="KEGG" id="cel:CELE_F25A2.1"/>
<dbReference type="PaxDb" id="6239-F25A2.1"/>
<dbReference type="PANTHER" id="PTHR45908">
    <property type="entry name" value="PROTEIN CBG11750-RELATED"/>
    <property type="match status" value="1"/>
</dbReference>
<sequence length="290" mass="32228">MLFIFSVLICKSFSHSSIPYSDQLSRNKLIYAAISAYASPPQSCMSLAFQNFQVKPQITVACDTLDDTCSGFTGVDHESQAILVAFRGTNRNAQLLVEAVETVFANNKSWVSGGHVSEYFSDAFFKIWTSGMKDDVISLMSRYPSYQVWVTGHSLGGALASLAATYLRYTSLVSADQLLLVTFGQPRTGNMDFATSVDNLVPNAYRVTHSHDPVPHLPGQGHHGYFHHKSEVYYNKNMGGWEICEKDESEKCSNGNLVDLDFEDHFHYFNLDILKLGFSNCLNTTPSGIQ</sequence>
<gene>
    <name evidence="3" type="ORF">CELE_F25A2.1</name>
    <name evidence="3 5" type="ORF">F25A2.1</name>
</gene>
<dbReference type="AGR" id="WB:WBGene00017764"/>
<feature type="chain" id="PRO_5004157179" evidence="1">
    <location>
        <begin position="17"/>
        <end position="290"/>
    </location>
</feature>
<feature type="signal peptide" evidence="1">
    <location>
        <begin position="1"/>
        <end position="16"/>
    </location>
</feature>
<dbReference type="PANTHER" id="PTHR45908:SF11">
    <property type="entry name" value="FUNGAL LIPASE-LIKE DOMAIN-CONTAINING PROTEIN"/>
    <property type="match status" value="1"/>
</dbReference>
<dbReference type="WormBase" id="F25A2.1">
    <property type="protein sequence ID" value="CE42286"/>
    <property type="gene ID" value="WBGene00017764"/>
</dbReference>
<dbReference type="OMA" id="YRITHSH"/>
<name>O16189_CAEEL</name>